<sequence>MTISENQRKLFWVAVKKLDIPDRGVRDILTEIAGVESASDLDNDGFSAVMGFFEYCGFKPLTSKGKDYGERPGMASYRQIAFIRTLWVEYTRRKAGEDELNRWLLNKWHISSLRFLTAEMAPKLITALKAMKARAA</sequence>
<accession>A0A0B3RPD4</accession>
<keyword evidence="2" id="KW-1185">Reference proteome</keyword>
<name>A0A0B3RPD4_9RHOB</name>
<dbReference type="EMBL" id="JSUQ01000009">
    <property type="protein sequence ID" value="KHQ53000.1"/>
    <property type="molecule type" value="Genomic_DNA"/>
</dbReference>
<organism evidence="1 2">
    <name type="scientific">Mameliella alba</name>
    <dbReference type="NCBI Taxonomy" id="561184"/>
    <lineage>
        <taxon>Bacteria</taxon>
        <taxon>Pseudomonadati</taxon>
        <taxon>Pseudomonadota</taxon>
        <taxon>Alphaproteobacteria</taxon>
        <taxon>Rhodobacterales</taxon>
        <taxon>Roseobacteraceae</taxon>
        <taxon>Mameliella</taxon>
    </lineage>
</organism>
<dbReference type="OrthoDB" id="7360086at2"/>
<gene>
    <name evidence="1" type="ORF">OA50_02545</name>
</gene>
<protein>
    <submittedName>
        <fullName evidence="1">Mu-like prophage protein gp16</fullName>
    </submittedName>
</protein>
<dbReference type="InterPro" id="IPR009363">
    <property type="entry name" value="Phage_Mu_Gp16"/>
</dbReference>
<evidence type="ECO:0000313" key="2">
    <source>
        <dbReference type="Proteomes" id="UP000030960"/>
    </source>
</evidence>
<reference evidence="1 2" key="1">
    <citation type="submission" date="2014-10" db="EMBL/GenBank/DDBJ databases">
        <title>Genome sequence of Ponticoccus sp. strain UMTAT08 isolated from clonal culture of toxic dinoflagellate Alexandrium tamiyavanichii.</title>
        <authorList>
            <person name="Gan H.Y."/>
            <person name="Muhd D.-D."/>
            <person name="Mohd Noor M.E."/>
            <person name="Yeong Y.S."/>
            <person name="Usup G."/>
        </authorList>
    </citation>
    <scope>NUCLEOTIDE SEQUENCE [LARGE SCALE GENOMIC DNA]</scope>
    <source>
        <strain evidence="1 2">UMTAT08</strain>
    </source>
</reference>
<dbReference type="Proteomes" id="UP000030960">
    <property type="component" value="Unassembled WGS sequence"/>
</dbReference>
<comment type="caution">
    <text evidence="1">The sequence shown here is derived from an EMBL/GenBank/DDBJ whole genome shotgun (WGS) entry which is preliminary data.</text>
</comment>
<dbReference type="Pfam" id="PF06252">
    <property type="entry name" value="GemA"/>
    <property type="match status" value="1"/>
</dbReference>
<evidence type="ECO:0000313" key="1">
    <source>
        <dbReference type="EMBL" id="KHQ53000.1"/>
    </source>
</evidence>
<dbReference type="AlphaFoldDB" id="A0A0B3RPD4"/>
<proteinExistence type="predicted"/>
<dbReference type="RefSeq" id="WP_043141771.1">
    <property type="nucleotide sequence ID" value="NZ_JSUQ01000009.1"/>
</dbReference>